<feature type="compositionally biased region" description="Basic and acidic residues" evidence="5">
    <location>
        <begin position="524"/>
        <end position="543"/>
    </location>
</feature>
<feature type="domain" description="Calponin-homology (CH)" evidence="6">
    <location>
        <begin position="186"/>
        <end position="290"/>
    </location>
</feature>
<dbReference type="InterPro" id="IPR014756">
    <property type="entry name" value="Ig_E-set"/>
</dbReference>
<accession>A0A915EFX8</accession>
<evidence type="ECO:0000256" key="2">
    <source>
        <dbReference type="ARBA" id="ARBA00022737"/>
    </source>
</evidence>
<reference evidence="8" key="1">
    <citation type="submission" date="2022-11" db="UniProtKB">
        <authorList>
            <consortium name="WormBaseParasite"/>
        </authorList>
    </citation>
    <scope>IDENTIFICATION</scope>
</reference>
<dbReference type="Gene3D" id="2.60.40.10">
    <property type="entry name" value="Immunoglobulins"/>
    <property type="match status" value="4"/>
</dbReference>
<dbReference type="InterPro" id="IPR013783">
    <property type="entry name" value="Ig-like_fold"/>
</dbReference>
<feature type="repeat" description="Filamin" evidence="4">
    <location>
        <begin position="736"/>
        <end position="804"/>
    </location>
</feature>
<dbReference type="InterPro" id="IPR001589">
    <property type="entry name" value="Actinin_actin-bd_CS"/>
</dbReference>
<dbReference type="PROSITE" id="PS50021">
    <property type="entry name" value="CH"/>
    <property type="match status" value="2"/>
</dbReference>
<dbReference type="InterPro" id="IPR017868">
    <property type="entry name" value="Filamin/ABP280_repeat-like"/>
</dbReference>
<dbReference type="PANTHER" id="PTHR38537:SF8">
    <property type="entry name" value="FILAMIN-A"/>
    <property type="match status" value="1"/>
</dbReference>
<dbReference type="Pfam" id="PF00630">
    <property type="entry name" value="Filamin"/>
    <property type="match status" value="2"/>
</dbReference>
<evidence type="ECO:0000313" key="7">
    <source>
        <dbReference type="Proteomes" id="UP000887574"/>
    </source>
</evidence>
<dbReference type="WBParaSite" id="jg5927">
    <property type="protein sequence ID" value="jg5927"/>
    <property type="gene ID" value="jg5927"/>
</dbReference>
<dbReference type="PROSITE" id="PS50194">
    <property type="entry name" value="FILAMIN_REPEAT"/>
    <property type="match status" value="4"/>
</dbReference>
<dbReference type="SUPFAM" id="SSF81296">
    <property type="entry name" value="E set domains"/>
    <property type="match status" value="4"/>
</dbReference>
<feature type="domain" description="Calponin-homology (CH)" evidence="6">
    <location>
        <begin position="43"/>
        <end position="179"/>
    </location>
</feature>
<feature type="repeat" description="Filamin" evidence="4">
    <location>
        <begin position="625"/>
        <end position="724"/>
    </location>
</feature>
<feature type="repeat" description="Filamin" evidence="4">
    <location>
        <begin position="298"/>
        <end position="372"/>
    </location>
</feature>
<sequence length="828" mass="91251">MQNVTSIAILFKTTNTPRKQRQQFQPFEAMNKICEMDAPLISAQQQNTFTRWINQQLKVVNSSIIDLECDLCDGIQLIKLAQVLSGKKIPRYNKQPSMRTQKLDNVSLVLKFFQEQEGIKIVNIGKWKKIGWCASRNKQYAHSGPEPKVDSGSDLDPNPPLLHLQPTLTTTDQTSNSTTTHSKDNTTPRQRLMAWIKSKLPADAPVTNFTSDWNDGLALGGLVNACVPGSCADWREWRPDEALQNTLKAMQAAEDNLGVGRLITPEELINPLIDEKSIMTYLSQFPRAKPQPRGRISGIEESPLVGQTTHFFVDLENRNGNQQHLEPEVQVVDPQGNVLLPVSVDQNTAFPTRYDTSFVPKQPGKHKIIVTLTQKSDPTDTNQQPDLHLKLNELTVTAVPAPTLTGLSSPAQLGDQQKFRVTNVDEERQLDVLVVDPQGKEVVVDCQECVGSSRSFPLRVTAPVAVDAVVWGRGLCPQGTCAGDELPIHVENCSGPVEVTVTTKEGLLVPVTQLTSPPQTSRNIKRESIQDKSRAQEHVHNPSDRSWSGKRYSWPQGPFYVDTKGNTNLLEFSIEGPSKTDIHCVDNEDGTAVVEYTPSSSGKLPFIVMVEDEDDSNKEDAISTSNSNLQTPLQIRASGFEEWNKSSVGDPFKFSIGKSNNLEGKPLEVTVYDPELKKIDTLKTHSTSTSHNFSFLPEKPGKHVISVTTEDGVAVAGWPFPVVVRPALELSNLRVFDLELQTVGSIDVEALISDPEGLPTSVDLVGDNGGLFTATYTPTKTGEHKIKVLVEREPCFDIKIDVGAAVKTDEDNNGLNGRDGVHPHQTKA</sequence>
<evidence type="ECO:0000256" key="4">
    <source>
        <dbReference type="PROSITE-ProRule" id="PRU00087"/>
    </source>
</evidence>
<dbReference type="SMART" id="SM00557">
    <property type="entry name" value="IG_FLMN"/>
    <property type="match status" value="4"/>
</dbReference>
<evidence type="ECO:0000256" key="5">
    <source>
        <dbReference type="SAM" id="MobiDB-lite"/>
    </source>
</evidence>
<feature type="region of interest" description="Disordered" evidence="5">
    <location>
        <begin position="515"/>
        <end position="549"/>
    </location>
</feature>
<name>A0A915EFX8_9BILA</name>
<evidence type="ECO:0000313" key="8">
    <source>
        <dbReference type="WBParaSite" id="jg5927"/>
    </source>
</evidence>
<dbReference type="SUPFAM" id="SSF47576">
    <property type="entry name" value="Calponin-homology domain, CH-domain"/>
    <property type="match status" value="1"/>
</dbReference>
<evidence type="ECO:0000256" key="3">
    <source>
        <dbReference type="ARBA" id="ARBA00023203"/>
    </source>
</evidence>
<evidence type="ECO:0000259" key="6">
    <source>
        <dbReference type="PROSITE" id="PS50021"/>
    </source>
</evidence>
<protein>
    <submittedName>
        <fullName evidence="8">Calponin-homology (CH) domain-containing protein</fullName>
    </submittedName>
</protein>
<dbReference type="InterPro" id="IPR036872">
    <property type="entry name" value="CH_dom_sf"/>
</dbReference>
<keyword evidence="7" id="KW-1185">Reference proteome</keyword>
<comment type="similarity">
    <text evidence="1">Belongs to the filamin family.</text>
</comment>
<dbReference type="GO" id="GO:0051015">
    <property type="term" value="F:actin filament binding"/>
    <property type="evidence" value="ECO:0007669"/>
    <property type="project" value="InterPro"/>
</dbReference>
<dbReference type="SMART" id="SM00033">
    <property type="entry name" value="CH"/>
    <property type="match status" value="2"/>
</dbReference>
<feature type="compositionally biased region" description="Low complexity" evidence="5">
    <location>
        <begin position="161"/>
        <end position="180"/>
    </location>
</feature>
<dbReference type="PROSITE" id="PS00019">
    <property type="entry name" value="ACTININ_1"/>
    <property type="match status" value="1"/>
</dbReference>
<dbReference type="AlphaFoldDB" id="A0A915EFX8"/>
<feature type="repeat" description="Filamin" evidence="4">
    <location>
        <begin position="559"/>
        <end position="614"/>
    </location>
</feature>
<dbReference type="Gene3D" id="1.10.418.10">
    <property type="entry name" value="Calponin-like domain"/>
    <property type="match status" value="2"/>
</dbReference>
<dbReference type="PANTHER" id="PTHR38537">
    <property type="entry name" value="JITTERBUG, ISOFORM N"/>
    <property type="match status" value="1"/>
</dbReference>
<organism evidence="7 8">
    <name type="scientific">Ditylenchus dipsaci</name>
    <dbReference type="NCBI Taxonomy" id="166011"/>
    <lineage>
        <taxon>Eukaryota</taxon>
        <taxon>Metazoa</taxon>
        <taxon>Ecdysozoa</taxon>
        <taxon>Nematoda</taxon>
        <taxon>Chromadorea</taxon>
        <taxon>Rhabditida</taxon>
        <taxon>Tylenchina</taxon>
        <taxon>Tylenchomorpha</taxon>
        <taxon>Sphaerularioidea</taxon>
        <taxon>Anguinidae</taxon>
        <taxon>Anguininae</taxon>
        <taxon>Ditylenchus</taxon>
    </lineage>
</organism>
<dbReference type="GO" id="GO:0030036">
    <property type="term" value="P:actin cytoskeleton organization"/>
    <property type="evidence" value="ECO:0007669"/>
    <property type="project" value="InterPro"/>
</dbReference>
<feature type="region of interest" description="Disordered" evidence="5">
    <location>
        <begin position="809"/>
        <end position="828"/>
    </location>
</feature>
<feature type="region of interest" description="Disordered" evidence="5">
    <location>
        <begin position="141"/>
        <end position="189"/>
    </location>
</feature>
<keyword evidence="2" id="KW-0677">Repeat</keyword>
<dbReference type="Pfam" id="PF00307">
    <property type="entry name" value="CH"/>
    <property type="match status" value="2"/>
</dbReference>
<keyword evidence="3" id="KW-0009">Actin-binding</keyword>
<dbReference type="InterPro" id="IPR001715">
    <property type="entry name" value="CH_dom"/>
</dbReference>
<proteinExistence type="inferred from homology"/>
<dbReference type="Proteomes" id="UP000887574">
    <property type="component" value="Unplaced"/>
</dbReference>
<dbReference type="InterPro" id="IPR044801">
    <property type="entry name" value="Filamin"/>
</dbReference>
<dbReference type="InterPro" id="IPR001298">
    <property type="entry name" value="Filamin/ABP280_rpt"/>
</dbReference>
<evidence type="ECO:0000256" key="1">
    <source>
        <dbReference type="ARBA" id="ARBA00009238"/>
    </source>
</evidence>